<keyword evidence="4" id="KW-0472">Membrane</keyword>
<sequence length="549" mass="59123">MSAFVSKLSALGRRVVTSLRVLLVIPDREPLDYGFAASDVAQLHRLCPNPARGALDDATWKDLLLDPYRAQLSGEVSIFGQQVLYRRLREGLGDQDCAAVGERVRELMRNPVRLAALQRDCASLRHADKEIATLLFQDAAPAAPWWVGKTWPLPILLLASIAAVIVTPAAWLATGVVAYILMSTQMRYYERVDEWDRSMNALQMLLRTASILGARADAGALLLPFAGPAAAAGKLNRQLSRPPMVMMTPGARAYLDWFMLDNVNHYYKGVRLVHGHLDFLRACFARVGELEADIALARHLLSAPALCWAERHAHQALALDDTVHPLLPQAQALSVSLSGGGAFISGQNGIGKSTLLRTVGVNLVAARAFGFCYARQARVPDLPVYTSMQSEDSLFGGESLYMAELRRAQELLAAADGPHPGICIIDEIFRGTNHLESVSAAAAVLDVLAAKGLVMVSSHNLVLASLLAQRLAPLCVRLDGAGRLVLEAGVLAHTNGIALLAQRGFGPAIEDRAGRVFDWLDGYLAHPGDCDGVLAGTSASAVRAGAYRQ</sequence>
<name>A0ABX0MK86_9BURK</name>
<feature type="transmembrane region" description="Helical" evidence="4">
    <location>
        <begin position="155"/>
        <end position="181"/>
    </location>
</feature>
<dbReference type="InterPro" id="IPR003593">
    <property type="entry name" value="AAA+_ATPase"/>
</dbReference>
<gene>
    <name evidence="7" type="ORF">F1735_09085</name>
</gene>
<evidence type="ECO:0000259" key="6">
    <source>
        <dbReference type="SMART" id="SM00534"/>
    </source>
</evidence>
<dbReference type="SMART" id="SM00534">
    <property type="entry name" value="MUTSac"/>
    <property type="match status" value="1"/>
</dbReference>
<keyword evidence="4" id="KW-0812">Transmembrane</keyword>
<evidence type="ECO:0000313" key="8">
    <source>
        <dbReference type="Proteomes" id="UP000610594"/>
    </source>
</evidence>
<dbReference type="SUPFAM" id="SSF52540">
    <property type="entry name" value="P-loop containing nucleoside triphosphate hydrolases"/>
    <property type="match status" value="1"/>
</dbReference>
<dbReference type="PANTHER" id="PTHR11361:SF152">
    <property type="entry name" value="DNA MISMATCH REPAIR PROTEIN"/>
    <property type="match status" value="1"/>
</dbReference>
<keyword evidence="2" id="KW-0067">ATP-binding</keyword>
<keyword evidence="8" id="KW-1185">Reference proteome</keyword>
<keyword evidence="1" id="KW-0547">Nucleotide-binding</keyword>
<evidence type="ECO:0008006" key="9">
    <source>
        <dbReference type="Google" id="ProtNLM"/>
    </source>
</evidence>
<evidence type="ECO:0000313" key="7">
    <source>
        <dbReference type="EMBL" id="NHZ62457.1"/>
    </source>
</evidence>
<dbReference type="Pfam" id="PF00488">
    <property type="entry name" value="MutS_V"/>
    <property type="match status" value="1"/>
</dbReference>
<dbReference type="Proteomes" id="UP000610594">
    <property type="component" value="Unassembled WGS sequence"/>
</dbReference>
<evidence type="ECO:0000259" key="5">
    <source>
        <dbReference type="SMART" id="SM00382"/>
    </source>
</evidence>
<dbReference type="SMART" id="SM00382">
    <property type="entry name" value="AAA"/>
    <property type="match status" value="1"/>
</dbReference>
<dbReference type="InterPro" id="IPR000432">
    <property type="entry name" value="DNA_mismatch_repair_MutS_C"/>
</dbReference>
<dbReference type="InterPro" id="IPR027417">
    <property type="entry name" value="P-loop_NTPase"/>
</dbReference>
<accession>A0ABX0MK86</accession>
<keyword evidence="3" id="KW-0238">DNA-binding</keyword>
<evidence type="ECO:0000256" key="2">
    <source>
        <dbReference type="ARBA" id="ARBA00022840"/>
    </source>
</evidence>
<reference evidence="7 8" key="1">
    <citation type="submission" date="2019-10" db="EMBL/GenBank/DDBJ databases">
        <title>Taxonomy of Antarctic Massilia spp.: description of Massilia rubra sp. nov., Massilia aquatica sp. nov., Massilia mucilaginosa sp. nov., Massilia frigida sp. nov. isolated from streams, lakes and regoliths.</title>
        <authorList>
            <person name="Holochova P."/>
            <person name="Sedlacek I."/>
            <person name="Kralova S."/>
            <person name="Maslanova I."/>
            <person name="Busse H.-J."/>
            <person name="Stankova E."/>
            <person name="Vrbovska V."/>
            <person name="Kovarovic V."/>
            <person name="Bartak M."/>
            <person name="Svec P."/>
            <person name="Pantucek R."/>
        </authorList>
    </citation>
    <scope>NUCLEOTIDE SEQUENCE [LARGE SCALE GENOMIC DNA]</scope>
    <source>
        <strain evidence="7 8">CCM 8694</strain>
    </source>
</reference>
<organism evidence="7 8">
    <name type="scientific">Massilia genomosp. 1</name>
    <dbReference type="NCBI Taxonomy" id="2609280"/>
    <lineage>
        <taxon>Bacteria</taxon>
        <taxon>Pseudomonadati</taxon>
        <taxon>Pseudomonadota</taxon>
        <taxon>Betaproteobacteria</taxon>
        <taxon>Burkholderiales</taxon>
        <taxon>Oxalobacteraceae</taxon>
        <taxon>Telluria group</taxon>
        <taxon>Massilia</taxon>
    </lineage>
</organism>
<dbReference type="RefSeq" id="WP_167236642.1">
    <property type="nucleotide sequence ID" value="NZ_WHJF01000018.1"/>
</dbReference>
<feature type="domain" description="DNA mismatch repair proteins mutS family" evidence="6">
    <location>
        <begin position="339"/>
        <end position="518"/>
    </location>
</feature>
<keyword evidence="4" id="KW-1133">Transmembrane helix</keyword>
<comment type="caution">
    <text evidence="7">The sequence shown here is derived from an EMBL/GenBank/DDBJ whole genome shotgun (WGS) entry which is preliminary data.</text>
</comment>
<evidence type="ECO:0000256" key="4">
    <source>
        <dbReference type="SAM" id="Phobius"/>
    </source>
</evidence>
<proteinExistence type="predicted"/>
<feature type="domain" description="AAA+ ATPase" evidence="5">
    <location>
        <begin position="338"/>
        <end position="515"/>
    </location>
</feature>
<evidence type="ECO:0000256" key="3">
    <source>
        <dbReference type="ARBA" id="ARBA00023125"/>
    </source>
</evidence>
<evidence type="ECO:0000256" key="1">
    <source>
        <dbReference type="ARBA" id="ARBA00022741"/>
    </source>
</evidence>
<dbReference type="Gene3D" id="3.40.50.300">
    <property type="entry name" value="P-loop containing nucleotide triphosphate hydrolases"/>
    <property type="match status" value="1"/>
</dbReference>
<dbReference type="InterPro" id="IPR045076">
    <property type="entry name" value="MutS"/>
</dbReference>
<dbReference type="EMBL" id="WHJF01000018">
    <property type="protein sequence ID" value="NHZ62457.1"/>
    <property type="molecule type" value="Genomic_DNA"/>
</dbReference>
<protein>
    <recommendedName>
        <fullName evidence="9">DNA mismatch repair protein MutS</fullName>
    </recommendedName>
</protein>
<dbReference type="PANTHER" id="PTHR11361">
    <property type="entry name" value="DNA MISMATCH REPAIR PROTEIN MUTS FAMILY MEMBER"/>
    <property type="match status" value="1"/>
</dbReference>